<dbReference type="Pfam" id="PF04012">
    <property type="entry name" value="PspA_IM30"/>
    <property type="match status" value="1"/>
</dbReference>
<dbReference type="Proteomes" id="UP000269351">
    <property type="component" value="Chromosome"/>
</dbReference>
<sequence length="229" mass="25733">MSLLSKIMTQIKGLLHDSVDKASDDGRTARQLIRDVGENEEKIKGALVEARSQAIIAKQKVEDKQSAIALSKKRAAKAIELDKEDLARTILFEKRQQESDLVVLQNQQAKFDNIVVTLTSRFNDIQKKRSEMERKADSIDLRSKVAAATEEATKLLDVGNFSSYDSASKVFDRLEDNIAKKEARSQARGEFIDAEKDKQDELASLDRHGLDESIEDELAALRAMNKKQE</sequence>
<gene>
    <name evidence="3" type="ORF">F126LOC_018110</name>
    <name evidence="2" type="ORF">H4F48_10125</name>
</gene>
<dbReference type="RefSeq" id="WP_119870598.1">
    <property type="nucleotide sequence ID" value="NZ_BSWF01000001.1"/>
</dbReference>
<evidence type="ECO:0000256" key="1">
    <source>
        <dbReference type="ARBA" id="ARBA00043985"/>
    </source>
</evidence>
<evidence type="ECO:0000313" key="3">
    <source>
        <dbReference type="EMBL" id="QPK23527.1"/>
    </source>
</evidence>
<dbReference type="PANTHER" id="PTHR31088">
    <property type="entry name" value="MEMBRANE-ASSOCIATED PROTEIN VIPP1, CHLOROPLASTIC"/>
    <property type="match status" value="1"/>
</dbReference>
<dbReference type="EMBL" id="JACGET010000011">
    <property type="protein sequence ID" value="MBN3106425.1"/>
    <property type="molecule type" value="Genomic_DNA"/>
</dbReference>
<dbReference type="PANTHER" id="PTHR31088:SF6">
    <property type="entry name" value="PHAGE SHOCK PROTEIN A"/>
    <property type="match status" value="1"/>
</dbReference>
<organism evidence="3 4">
    <name type="scientific">Pectobacterium brasiliense</name>
    <dbReference type="NCBI Taxonomy" id="180957"/>
    <lineage>
        <taxon>Bacteria</taxon>
        <taxon>Pseudomonadati</taxon>
        <taxon>Pseudomonadota</taxon>
        <taxon>Gammaproteobacteria</taxon>
        <taxon>Enterobacterales</taxon>
        <taxon>Pectobacteriaceae</taxon>
        <taxon>Pectobacterium</taxon>
    </lineage>
</organism>
<evidence type="ECO:0000313" key="2">
    <source>
        <dbReference type="EMBL" id="MBN3106425.1"/>
    </source>
</evidence>
<evidence type="ECO:0000313" key="4">
    <source>
        <dbReference type="Proteomes" id="UP000269351"/>
    </source>
</evidence>
<accession>A0A433NJ31</accession>
<dbReference type="EMBL" id="CP065031">
    <property type="protein sequence ID" value="QPK23527.1"/>
    <property type="molecule type" value="Genomic_DNA"/>
</dbReference>
<evidence type="ECO:0000313" key="5">
    <source>
        <dbReference type="Proteomes" id="UP000762586"/>
    </source>
</evidence>
<dbReference type="Proteomes" id="UP000762586">
    <property type="component" value="Unassembled WGS sequence"/>
</dbReference>
<proteinExistence type="inferred from homology"/>
<keyword evidence="5" id="KW-1185">Reference proteome</keyword>
<dbReference type="AlphaFoldDB" id="A0A433NJ31"/>
<reference evidence="2 5" key="1">
    <citation type="submission" date="2020-07" db="EMBL/GenBank/DDBJ databases">
        <title>A pangenomic view of the genus Pectobacterium provides insights into genome organization, phylogeny, and virulence.</title>
        <authorList>
            <person name="Jonkheer E."/>
            <person name="Brankovics B."/>
            <person name="Houwers I."/>
            <person name="Van Der Wolf J."/>
            <person name="Bonants P."/>
            <person name="Vreeburg R."/>
            <person name="Bollema R."/>
            <person name="De Haan J."/>
            <person name="Berke L."/>
            <person name="De Ridder D."/>
            <person name="Smit S."/>
            <person name="Van Der Lee T.A.J."/>
        </authorList>
    </citation>
    <scope>NUCLEOTIDE SEQUENCE [LARGE SCALE GENOMIC DNA]</scope>
    <source>
        <strain evidence="2 5">NAK:384</strain>
    </source>
</reference>
<dbReference type="InterPro" id="IPR007157">
    <property type="entry name" value="PspA_VIPP1"/>
</dbReference>
<name>A0A433NJ31_9GAMM</name>
<protein>
    <submittedName>
        <fullName evidence="3">PspA/IM30 family protein</fullName>
    </submittedName>
</protein>
<reference evidence="3 4" key="2">
    <citation type="submission" date="2020-11" db="EMBL/GenBank/DDBJ databases">
        <title>Complete genome sequence of Pectobacterium brasiliense strain F126.</title>
        <authorList>
            <person name="Miroshnikov K."/>
            <person name="Vo T.N.H."/>
            <person name="Khodykina M.V."/>
            <person name="Kabanova A.P."/>
            <person name="Shneider M."/>
            <person name="Korzhenkov A."/>
            <person name="Toschakov S.V."/>
            <person name="Miroshnikov K.A."/>
            <person name="Ignatov A.N."/>
            <person name="Mikhailova Y.V."/>
            <person name="Shelenkov A."/>
            <person name="Yanushevich Y.G."/>
            <person name="Evseev P.V."/>
        </authorList>
    </citation>
    <scope>NUCLEOTIDE SEQUENCE [LARGE SCALE GENOMIC DNA]</scope>
    <source>
        <strain evidence="3 4">F126</strain>
    </source>
</reference>
<comment type="similarity">
    <text evidence="1">Belongs to the PspA/Vipp/IM30 family.</text>
</comment>